<dbReference type="AlphaFoldDB" id="A0AAD9KXM2"/>
<gene>
    <name evidence="5" type="ORF">NP493_506g02043</name>
</gene>
<dbReference type="GO" id="GO:0004465">
    <property type="term" value="F:lipoprotein lipase activity"/>
    <property type="evidence" value="ECO:0007669"/>
    <property type="project" value="TreeGrafter"/>
</dbReference>
<dbReference type="GO" id="GO:0046340">
    <property type="term" value="P:diacylglycerol catabolic process"/>
    <property type="evidence" value="ECO:0007669"/>
    <property type="project" value="TreeGrafter"/>
</dbReference>
<dbReference type="GO" id="GO:0045211">
    <property type="term" value="C:postsynaptic membrane"/>
    <property type="evidence" value="ECO:0007669"/>
    <property type="project" value="TreeGrafter"/>
</dbReference>
<evidence type="ECO:0000256" key="2">
    <source>
        <dbReference type="ARBA" id="ARBA00022963"/>
    </source>
</evidence>
<keyword evidence="3" id="KW-0443">Lipid metabolism</keyword>
<dbReference type="GO" id="GO:0019369">
    <property type="term" value="P:arachidonate metabolic process"/>
    <property type="evidence" value="ECO:0007669"/>
    <property type="project" value="TreeGrafter"/>
</dbReference>
<evidence type="ECO:0000256" key="1">
    <source>
        <dbReference type="ARBA" id="ARBA00022801"/>
    </source>
</evidence>
<dbReference type="GO" id="GO:0005737">
    <property type="term" value="C:cytoplasm"/>
    <property type="evidence" value="ECO:0007669"/>
    <property type="project" value="TreeGrafter"/>
</dbReference>
<dbReference type="GO" id="GO:0098921">
    <property type="term" value="P:retrograde trans-synaptic signaling by endocannabinoid"/>
    <property type="evidence" value="ECO:0007669"/>
    <property type="project" value="TreeGrafter"/>
</dbReference>
<name>A0AAD9KXM2_RIDPI</name>
<dbReference type="Proteomes" id="UP001209878">
    <property type="component" value="Unassembled WGS sequence"/>
</dbReference>
<dbReference type="InterPro" id="IPR052214">
    <property type="entry name" value="DAG_Lipase-Related"/>
</dbReference>
<proteinExistence type="predicted"/>
<reference evidence="5" key="1">
    <citation type="journal article" date="2023" name="Mol. Biol. Evol.">
        <title>Third-Generation Sequencing Reveals the Adaptive Role of the Epigenome in Three Deep-Sea Polychaetes.</title>
        <authorList>
            <person name="Perez M."/>
            <person name="Aroh O."/>
            <person name="Sun Y."/>
            <person name="Lan Y."/>
            <person name="Juniper S.K."/>
            <person name="Young C.R."/>
            <person name="Angers B."/>
            <person name="Qian P.Y."/>
        </authorList>
    </citation>
    <scope>NUCLEOTIDE SEQUENCE</scope>
    <source>
        <strain evidence="5">R07B-5</strain>
    </source>
</reference>
<keyword evidence="2" id="KW-0442">Lipid degradation</keyword>
<comment type="caution">
    <text evidence="5">The sequence shown here is derived from an EMBL/GenBank/DDBJ whole genome shotgun (WGS) entry which is preliminary data.</text>
</comment>
<accession>A0AAD9KXM2</accession>
<feature type="transmembrane region" description="Helical" evidence="4">
    <location>
        <begin position="81"/>
        <end position="105"/>
    </location>
</feature>
<dbReference type="EMBL" id="JAODUO010000505">
    <property type="protein sequence ID" value="KAK2179207.1"/>
    <property type="molecule type" value="Genomic_DNA"/>
</dbReference>
<organism evidence="5 6">
    <name type="scientific">Ridgeia piscesae</name>
    <name type="common">Tubeworm</name>
    <dbReference type="NCBI Taxonomy" id="27915"/>
    <lineage>
        <taxon>Eukaryota</taxon>
        <taxon>Metazoa</taxon>
        <taxon>Spiralia</taxon>
        <taxon>Lophotrochozoa</taxon>
        <taxon>Annelida</taxon>
        <taxon>Polychaeta</taxon>
        <taxon>Sedentaria</taxon>
        <taxon>Canalipalpata</taxon>
        <taxon>Sabellida</taxon>
        <taxon>Siboglinidae</taxon>
        <taxon>Ridgeia</taxon>
    </lineage>
</organism>
<protein>
    <submittedName>
        <fullName evidence="5">Uncharacterized protein</fullName>
    </submittedName>
</protein>
<evidence type="ECO:0000313" key="5">
    <source>
        <dbReference type="EMBL" id="KAK2179207.1"/>
    </source>
</evidence>
<evidence type="ECO:0000256" key="4">
    <source>
        <dbReference type="SAM" id="Phobius"/>
    </source>
</evidence>
<dbReference type="PANTHER" id="PTHR45792">
    <property type="entry name" value="DIACYLGLYCEROL LIPASE HOMOLOG-RELATED"/>
    <property type="match status" value="1"/>
</dbReference>
<sequence>MITLCSCRIAILSVVVVMVRYDETVACSRDLREHALGYLVILSGCVIIEGCIVFVSMRGTILVTRPRASMQYLLYIRLREYSLVFCSDALLGFAIACFDGATLWVKLY</sequence>
<evidence type="ECO:0000256" key="3">
    <source>
        <dbReference type="ARBA" id="ARBA00023098"/>
    </source>
</evidence>
<dbReference type="PANTHER" id="PTHR45792:SF8">
    <property type="entry name" value="DIACYLGLYCEROL LIPASE-ALPHA"/>
    <property type="match status" value="1"/>
</dbReference>
<evidence type="ECO:0000313" key="6">
    <source>
        <dbReference type="Proteomes" id="UP001209878"/>
    </source>
</evidence>
<feature type="transmembrane region" description="Helical" evidence="4">
    <location>
        <begin position="38"/>
        <end position="61"/>
    </location>
</feature>
<keyword evidence="1" id="KW-0378">Hydrolase</keyword>
<keyword evidence="4" id="KW-0812">Transmembrane</keyword>
<dbReference type="GO" id="GO:0032590">
    <property type="term" value="C:dendrite membrane"/>
    <property type="evidence" value="ECO:0007669"/>
    <property type="project" value="TreeGrafter"/>
</dbReference>
<keyword evidence="4" id="KW-0472">Membrane</keyword>
<keyword evidence="4" id="KW-1133">Transmembrane helix</keyword>
<keyword evidence="6" id="KW-1185">Reference proteome</keyword>